<protein>
    <submittedName>
        <fullName evidence="1">Uncharacterized protein</fullName>
    </submittedName>
</protein>
<name>A0ABT1E3H0_9ACTN</name>
<sequence>MGLIGAKEGADQPCGEDYVAEAVESDNAVAVLVQVRRYIGPGNEVPPGCLLVGHPRTATVTLAQPLNGRAVLEVQQGQPVPTR</sequence>
<accession>A0ABT1E3H0</accession>
<dbReference type="Proteomes" id="UP001523369">
    <property type="component" value="Unassembled WGS sequence"/>
</dbReference>
<gene>
    <name evidence="1" type="ORF">M1L60_40100</name>
</gene>
<keyword evidence="2" id="KW-1185">Reference proteome</keyword>
<dbReference type="EMBL" id="JAMYJR010000051">
    <property type="protein sequence ID" value="MCO8276801.1"/>
    <property type="molecule type" value="Genomic_DNA"/>
</dbReference>
<organism evidence="1 2">
    <name type="scientific">Paractinoplanes aksuensis</name>
    <dbReference type="NCBI Taxonomy" id="2939490"/>
    <lineage>
        <taxon>Bacteria</taxon>
        <taxon>Bacillati</taxon>
        <taxon>Actinomycetota</taxon>
        <taxon>Actinomycetes</taxon>
        <taxon>Micromonosporales</taxon>
        <taxon>Micromonosporaceae</taxon>
        <taxon>Paractinoplanes</taxon>
    </lineage>
</organism>
<reference evidence="1 2" key="1">
    <citation type="submission" date="2022-06" db="EMBL/GenBank/DDBJ databases">
        <title>New Species of the Genus Actinoplanes, ActinopZanes ferrugineus.</title>
        <authorList>
            <person name="Ding P."/>
        </authorList>
    </citation>
    <scope>NUCLEOTIDE SEQUENCE [LARGE SCALE GENOMIC DNA]</scope>
    <source>
        <strain evidence="1 2">TRM88003</strain>
    </source>
</reference>
<evidence type="ECO:0000313" key="2">
    <source>
        <dbReference type="Proteomes" id="UP001523369"/>
    </source>
</evidence>
<dbReference type="RefSeq" id="WP_253242826.1">
    <property type="nucleotide sequence ID" value="NZ_JAMYJR010000051.1"/>
</dbReference>
<evidence type="ECO:0000313" key="1">
    <source>
        <dbReference type="EMBL" id="MCO8276801.1"/>
    </source>
</evidence>
<comment type="caution">
    <text evidence="1">The sequence shown here is derived from an EMBL/GenBank/DDBJ whole genome shotgun (WGS) entry which is preliminary data.</text>
</comment>
<proteinExistence type="predicted"/>